<dbReference type="SUPFAM" id="SSF46689">
    <property type="entry name" value="Homeodomain-like"/>
    <property type="match status" value="1"/>
</dbReference>
<evidence type="ECO:0000259" key="3">
    <source>
        <dbReference type="PROSITE" id="PS50977"/>
    </source>
</evidence>
<dbReference type="PROSITE" id="PS50977">
    <property type="entry name" value="HTH_TETR_2"/>
    <property type="match status" value="1"/>
</dbReference>
<dbReference type="InterPro" id="IPR012738">
    <property type="entry name" value="Tscrpt_reg_DhaS"/>
</dbReference>
<accession>A0ABW4BDP4</accession>
<proteinExistence type="predicted"/>
<protein>
    <submittedName>
        <fullName evidence="4">Dihydroxyacetone kinase transcriptional activator DhaS</fullName>
    </submittedName>
</protein>
<keyword evidence="1 2" id="KW-0238">DNA-binding</keyword>
<dbReference type="Proteomes" id="UP001597249">
    <property type="component" value="Unassembled WGS sequence"/>
</dbReference>
<dbReference type="EMBL" id="JBHTMO010000040">
    <property type="protein sequence ID" value="MFD1394133.1"/>
    <property type="molecule type" value="Genomic_DNA"/>
</dbReference>
<comment type="caution">
    <text evidence="4">The sequence shown here is derived from an EMBL/GenBank/DDBJ whole genome shotgun (WGS) entry which is preliminary data.</text>
</comment>
<evidence type="ECO:0000256" key="2">
    <source>
        <dbReference type="PROSITE-ProRule" id="PRU00335"/>
    </source>
</evidence>
<keyword evidence="4" id="KW-0808">Transferase</keyword>
<dbReference type="Pfam" id="PF14278">
    <property type="entry name" value="TetR_C_8"/>
    <property type="match status" value="1"/>
</dbReference>
<feature type="domain" description="HTH tetR-type" evidence="3">
    <location>
        <begin position="2"/>
        <end position="62"/>
    </location>
</feature>
<keyword evidence="5" id="KW-1185">Reference proteome</keyword>
<dbReference type="PANTHER" id="PTHR43479">
    <property type="entry name" value="ACREF/ENVCD OPERON REPRESSOR-RELATED"/>
    <property type="match status" value="1"/>
</dbReference>
<gene>
    <name evidence="4" type="primary">dhaS</name>
    <name evidence="4" type="ORF">ACFQ3L_11195</name>
</gene>
<reference evidence="5" key="1">
    <citation type="journal article" date="2019" name="Int. J. Syst. Evol. Microbiol.">
        <title>The Global Catalogue of Microorganisms (GCM) 10K type strain sequencing project: providing services to taxonomists for standard genome sequencing and annotation.</title>
        <authorList>
            <consortium name="The Broad Institute Genomics Platform"/>
            <consortium name="The Broad Institute Genome Sequencing Center for Infectious Disease"/>
            <person name="Wu L."/>
            <person name="Ma J."/>
        </authorList>
    </citation>
    <scope>NUCLEOTIDE SEQUENCE [LARGE SCALE GENOMIC DNA]</scope>
    <source>
        <strain evidence="5">CCM 8911</strain>
    </source>
</reference>
<evidence type="ECO:0000313" key="5">
    <source>
        <dbReference type="Proteomes" id="UP001597249"/>
    </source>
</evidence>
<sequence length="198" mass="22728">MSTTKTEIAQAAKRLVSTVPFKTITVTTIMAAAHLRRQTFYDYFRDKYEVLGDIYRTEIDARVWYCGDYLRWPETLHRMLAYFTENRSFYQKALAIDDQNAPSDYIHGHLQAMIDQILTDLEAHEKILVSAAYHRYLTQMLATNAFATIQLLLAEPEADAAQIEDHLHLFLADALAGLLDRFRVTDNQPKVSGLLTKP</sequence>
<dbReference type="PANTHER" id="PTHR43479:SF7">
    <property type="entry name" value="TETR-FAMILY TRANSCRIPTIONAL REGULATOR"/>
    <property type="match status" value="1"/>
</dbReference>
<dbReference type="Pfam" id="PF00440">
    <property type="entry name" value="TetR_N"/>
    <property type="match status" value="1"/>
</dbReference>
<name>A0ABW4BDP4_9LACO</name>
<dbReference type="InterPro" id="IPR009057">
    <property type="entry name" value="Homeodomain-like_sf"/>
</dbReference>
<dbReference type="GO" id="GO:0016301">
    <property type="term" value="F:kinase activity"/>
    <property type="evidence" value="ECO:0007669"/>
    <property type="project" value="UniProtKB-KW"/>
</dbReference>
<dbReference type="InterPro" id="IPR050624">
    <property type="entry name" value="HTH-type_Tx_Regulator"/>
</dbReference>
<feature type="DNA-binding region" description="H-T-H motif" evidence="2">
    <location>
        <begin position="25"/>
        <end position="44"/>
    </location>
</feature>
<dbReference type="Gene3D" id="1.10.357.10">
    <property type="entry name" value="Tetracycline Repressor, domain 2"/>
    <property type="match status" value="1"/>
</dbReference>
<evidence type="ECO:0000313" key="4">
    <source>
        <dbReference type="EMBL" id="MFD1394133.1"/>
    </source>
</evidence>
<dbReference type="InterPro" id="IPR039532">
    <property type="entry name" value="TetR_C_Firmicutes"/>
</dbReference>
<dbReference type="InterPro" id="IPR001647">
    <property type="entry name" value="HTH_TetR"/>
</dbReference>
<evidence type="ECO:0000256" key="1">
    <source>
        <dbReference type="ARBA" id="ARBA00023125"/>
    </source>
</evidence>
<dbReference type="RefSeq" id="WP_164510668.1">
    <property type="nucleotide sequence ID" value="NZ_JBHTMO010000040.1"/>
</dbReference>
<organism evidence="4 5">
    <name type="scientific">Lacticaseibacillus jixianensis</name>
    <dbReference type="NCBI Taxonomy" id="2486012"/>
    <lineage>
        <taxon>Bacteria</taxon>
        <taxon>Bacillati</taxon>
        <taxon>Bacillota</taxon>
        <taxon>Bacilli</taxon>
        <taxon>Lactobacillales</taxon>
        <taxon>Lactobacillaceae</taxon>
        <taxon>Lacticaseibacillus</taxon>
    </lineage>
</organism>
<dbReference type="NCBIfam" id="TIGR02366">
    <property type="entry name" value="DHAK_reg"/>
    <property type="match status" value="1"/>
</dbReference>
<keyword evidence="4" id="KW-0418">Kinase</keyword>